<evidence type="ECO:0000313" key="2">
    <source>
        <dbReference type="EMBL" id="GEO13263.1"/>
    </source>
</evidence>
<dbReference type="OrthoDB" id="8020695at2"/>
<organism evidence="2 3">
    <name type="scientific">Microvirga aerophila</name>
    <dbReference type="NCBI Taxonomy" id="670291"/>
    <lineage>
        <taxon>Bacteria</taxon>
        <taxon>Pseudomonadati</taxon>
        <taxon>Pseudomonadota</taxon>
        <taxon>Alphaproteobacteria</taxon>
        <taxon>Hyphomicrobiales</taxon>
        <taxon>Methylobacteriaceae</taxon>
        <taxon>Microvirga</taxon>
    </lineage>
</organism>
<gene>
    <name evidence="2" type="ORF">MAE02_09590</name>
</gene>
<comment type="caution">
    <text evidence="2">The sequence shown here is derived from an EMBL/GenBank/DDBJ whole genome shotgun (WGS) entry which is preliminary data.</text>
</comment>
<accession>A0A512BMT4</accession>
<dbReference type="EMBL" id="BJYU01000008">
    <property type="protein sequence ID" value="GEO13263.1"/>
    <property type="molecule type" value="Genomic_DNA"/>
</dbReference>
<dbReference type="RefSeq" id="WP_114185408.1">
    <property type="nucleotide sequence ID" value="NZ_BJYU01000008.1"/>
</dbReference>
<dbReference type="Pfam" id="PF21834">
    <property type="entry name" value="DUF6894"/>
    <property type="match status" value="1"/>
</dbReference>
<name>A0A512BMT4_9HYPH</name>
<protein>
    <recommendedName>
        <fullName evidence="1">DUF6894 domain-containing protein</fullName>
    </recommendedName>
</protein>
<dbReference type="Proteomes" id="UP000321085">
    <property type="component" value="Unassembled WGS sequence"/>
</dbReference>
<dbReference type="AlphaFoldDB" id="A0A512BMT4"/>
<keyword evidence="3" id="KW-1185">Reference proteome</keyword>
<proteinExistence type="predicted"/>
<sequence length="104" mass="11852">MPRYFFDVRSRFGRDEDLEGSELPSMDAALDEALAMAGRLHDLWSGVPPESQKDIAIEIVDEAGLTVMTLPFWQIERAGRLERFHKTRLEWLYHSKESGEAASA</sequence>
<evidence type="ECO:0000313" key="3">
    <source>
        <dbReference type="Proteomes" id="UP000321085"/>
    </source>
</evidence>
<dbReference type="InterPro" id="IPR054189">
    <property type="entry name" value="DUF6894"/>
</dbReference>
<feature type="domain" description="DUF6894" evidence="1">
    <location>
        <begin position="3"/>
        <end position="72"/>
    </location>
</feature>
<reference evidence="2 3" key="1">
    <citation type="submission" date="2019-07" db="EMBL/GenBank/DDBJ databases">
        <title>Whole genome shotgun sequence of Microvirga aerophila NBRC 106136.</title>
        <authorList>
            <person name="Hosoyama A."/>
            <person name="Uohara A."/>
            <person name="Ohji S."/>
            <person name="Ichikawa N."/>
        </authorList>
    </citation>
    <scope>NUCLEOTIDE SEQUENCE [LARGE SCALE GENOMIC DNA]</scope>
    <source>
        <strain evidence="2 3">NBRC 106136</strain>
    </source>
</reference>
<evidence type="ECO:0000259" key="1">
    <source>
        <dbReference type="Pfam" id="PF21834"/>
    </source>
</evidence>